<evidence type="ECO:0000256" key="4">
    <source>
        <dbReference type="ARBA" id="ARBA00022722"/>
    </source>
</evidence>
<evidence type="ECO:0000256" key="6">
    <source>
        <dbReference type="ARBA" id="ARBA00022801"/>
    </source>
</evidence>
<evidence type="ECO:0000256" key="1">
    <source>
        <dbReference type="ARBA" id="ARBA00001968"/>
    </source>
</evidence>
<keyword evidence="7" id="KW-0539">Nucleus</keyword>
<evidence type="ECO:0000313" key="9">
    <source>
        <dbReference type="Proteomes" id="UP001652620"/>
    </source>
</evidence>
<dbReference type="InterPro" id="IPR027806">
    <property type="entry name" value="HARBI1_dom"/>
</dbReference>
<name>A0ABM3IY56_BACDO</name>
<protein>
    <submittedName>
        <fullName evidence="10">Nuclease HARBI1 isoform X1</fullName>
    </submittedName>
</protein>
<keyword evidence="4" id="KW-0540">Nuclease</keyword>
<evidence type="ECO:0000256" key="5">
    <source>
        <dbReference type="ARBA" id="ARBA00022723"/>
    </source>
</evidence>
<evidence type="ECO:0000256" key="2">
    <source>
        <dbReference type="ARBA" id="ARBA00004123"/>
    </source>
</evidence>
<comment type="subcellular location">
    <subcellularLocation>
        <location evidence="2">Nucleus</location>
    </subcellularLocation>
</comment>
<reference evidence="9" key="1">
    <citation type="submission" date="2025-05" db="UniProtKB">
        <authorList>
            <consortium name="RefSeq"/>
        </authorList>
    </citation>
    <scope>NUCLEOTIDE SEQUENCE [LARGE SCALE GENOMIC DNA]</scope>
</reference>
<dbReference type="PANTHER" id="PTHR22930:SF289">
    <property type="entry name" value="DDE TNP4 DOMAIN-CONTAINING PROTEIN-RELATED"/>
    <property type="match status" value="1"/>
</dbReference>
<proteinExistence type="inferred from homology"/>
<dbReference type="RefSeq" id="XP_049301920.1">
    <property type="nucleotide sequence ID" value="XM_049445963.1"/>
</dbReference>
<dbReference type="GeneID" id="109579264"/>
<dbReference type="InterPro" id="IPR045249">
    <property type="entry name" value="HARBI1-like"/>
</dbReference>
<evidence type="ECO:0000259" key="8">
    <source>
        <dbReference type="Pfam" id="PF13359"/>
    </source>
</evidence>
<organism evidence="9 10">
    <name type="scientific">Bactrocera dorsalis</name>
    <name type="common">Oriental fruit fly</name>
    <name type="synonym">Dacus dorsalis</name>
    <dbReference type="NCBI Taxonomy" id="27457"/>
    <lineage>
        <taxon>Eukaryota</taxon>
        <taxon>Metazoa</taxon>
        <taxon>Ecdysozoa</taxon>
        <taxon>Arthropoda</taxon>
        <taxon>Hexapoda</taxon>
        <taxon>Insecta</taxon>
        <taxon>Pterygota</taxon>
        <taxon>Neoptera</taxon>
        <taxon>Endopterygota</taxon>
        <taxon>Diptera</taxon>
        <taxon>Brachycera</taxon>
        <taxon>Muscomorpha</taxon>
        <taxon>Tephritoidea</taxon>
        <taxon>Tephritidae</taxon>
        <taxon>Bactrocera</taxon>
        <taxon>Bactrocera</taxon>
    </lineage>
</organism>
<reference evidence="10" key="2">
    <citation type="submission" date="2025-08" db="UniProtKB">
        <authorList>
            <consortium name="RefSeq"/>
        </authorList>
    </citation>
    <scope>IDENTIFICATION</scope>
    <source>
        <tissue evidence="10">Adult</tissue>
    </source>
</reference>
<evidence type="ECO:0000256" key="3">
    <source>
        <dbReference type="ARBA" id="ARBA00006958"/>
    </source>
</evidence>
<feature type="domain" description="DDE Tnp4" evidence="8">
    <location>
        <begin position="152"/>
        <end position="305"/>
    </location>
</feature>
<sequence length="358" mass="40406">MSALTAFATIYTEMADHAEAALNRRILRDHSNPFDVTELAFVSNYRINKDAFLMLLNVVDKYIKHTSIPVQLHLAATLRFLAEGGFQKAVGKDSCISLGRSTVAKVTARVLEILERYLCPQWIQLSMTESELTKSKQHFQRSFGIPGVIGCVDGTHIQLCKPHKYHSLFYNRKGYFSINAMIICDHNMVIKAVDARRSGSSHDSLIWSMSRAHDYYQRCYDNGERGSWLLGDAGYALQPFLLTPIRDPLVGTALHTFNQKHSSARNVVERTIGVLKSRLRCLARPLQYQPKKVVQITNVCCALHNVCKHYKVQELFSVDTEVERMEPAVAEGVLNDATLDTEAITLRENIATHLHTIS</sequence>
<comment type="cofactor">
    <cofactor evidence="1">
        <name>a divalent metal cation</name>
        <dbReference type="ChEBI" id="CHEBI:60240"/>
    </cofactor>
</comment>
<comment type="similarity">
    <text evidence="3">Belongs to the HARBI1 family.</text>
</comment>
<keyword evidence="5" id="KW-0479">Metal-binding</keyword>
<evidence type="ECO:0000313" key="10">
    <source>
        <dbReference type="RefSeq" id="XP_049301920.1"/>
    </source>
</evidence>
<keyword evidence="6" id="KW-0378">Hydrolase</keyword>
<dbReference type="Proteomes" id="UP001652620">
    <property type="component" value="Chromosome 1"/>
</dbReference>
<gene>
    <name evidence="10" type="primary">LOC109579264</name>
</gene>
<evidence type="ECO:0000256" key="7">
    <source>
        <dbReference type="ARBA" id="ARBA00023242"/>
    </source>
</evidence>
<dbReference type="PANTHER" id="PTHR22930">
    <property type="match status" value="1"/>
</dbReference>
<dbReference type="Pfam" id="PF13359">
    <property type="entry name" value="DDE_Tnp_4"/>
    <property type="match status" value="1"/>
</dbReference>
<accession>A0ABM3IY56</accession>
<keyword evidence="9" id="KW-1185">Reference proteome</keyword>